<dbReference type="RefSeq" id="XP_019008825.1">
    <property type="nucleotide sequence ID" value="XM_019158212.1"/>
</dbReference>
<feature type="transmembrane region" description="Helical" evidence="1">
    <location>
        <begin position="184"/>
        <end position="203"/>
    </location>
</feature>
<keyword evidence="1" id="KW-0472">Membrane</keyword>
<keyword evidence="1" id="KW-1133">Transmembrane helix</keyword>
<proteinExistence type="predicted"/>
<evidence type="ECO:0000256" key="1">
    <source>
        <dbReference type="SAM" id="Phobius"/>
    </source>
</evidence>
<organism evidence="2">
    <name type="scientific">Kwoniella pini CBS 10737</name>
    <dbReference type="NCBI Taxonomy" id="1296096"/>
    <lineage>
        <taxon>Eukaryota</taxon>
        <taxon>Fungi</taxon>
        <taxon>Dikarya</taxon>
        <taxon>Basidiomycota</taxon>
        <taxon>Agaricomycotina</taxon>
        <taxon>Tremellomycetes</taxon>
        <taxon>Tremellales</taxon>
        <taxon>Cryptococcaceae</taxon>
        <taxon>Kwoniella</taxon>
    </lineage>
</organism>
<feature type="transmembrane region" description="Helical" evidence="1">
    <location>
        <begin position="215"/>
        <end position="237"/>
    </location>
</feature>
<dbReference type="EMBL" id="KV700116">
    <property type="protein sequence ID" value="OCF47606.1"/>
    <property type="molecule type" value="Genomic_DNA"/>
</dbReference>
<evidence type="ECO:0000313" key="2">
    <source>
        <dbReference type="EMBL" id="OCF47606.1"/>
    </source>
</evidence>
<dbReference type="STRING" id="1296096.A0A1B9HWF4"/>
<reference evidence="2" key="1">
    <citation type="submission" date="2013-07" db="EMBL/GenBank/DDBJ databases">
        <title>The Genome Sequence of Cryptococcus pinus CBS10737.</title>
        <authorList>
            <consortium name="The Broad Institute Genome Sequencing Platform"/>
            <person name="Cuomo C."/>
            <person name="Litvintseva A."/>
            <person name="Chen Y."/>
            <person name="Heitman J."/>
            <person name="Sun S."/>
            <person name="Springer D."/>
            <person name="Dromer F."/>
            <person name="Young S.K."/>
            <person name="Zeng Q."/>
            <person name="Gargeya S."/>
            <person name="Fitzgerald M."/>
            <person name="Abouelleil A."/>
            <person name="Alvarado L."/>
            <person name="Berlin A.M."/>
            <person name="Chapman S.B."/>
            <person name="Dewar J."/>
            <person name="Goldberg J."/>
            <person name="Griggs A."/>
            <person name="Gujja S."/>
            <person name="Hansen M."/>
            <person name="Howarth C."/>
            <person name="Imamovic A."/>
            <person name="Larimer J."/>
            <person name="McCowan C."/>
            <person name="Murphy C."/>
            <person name="Pearson M."/>
            <person name="Priest M."/>
            <person name="Roberts A."/>
            <person name="Saif S."/>
            <person name="Shea T."/>
            <person name="Sykes S."/>
            <person name="Wortman J."/>
            <person name="Nusbaum C."/>
            <person name="Birren B."/>
        </authorList>
    </citation>
    <scope>NUCLEOTIDE SEQUENCE [LARGE SCALE GENOMIC DNA]</scope>
    <source>
        <strain evidence="2">CBS 10737</strain>
    </source>
</reference>
<dbReference type="OrthoDB" id="4218123at2759"/>
<dbReference type="PANTHER" id="PTHR39470">
    <property type="entry name" value="CHROMOSOME 10, WHOLE GENOME SHOTGUN SEQUENCE"/>
    <property type="match status" value="1"/>
</dbReference>
<dbReference type="AlphaFoldDB" id="A0A1B9HWF4"/>
<evidence type="ECO:0000313" key="4">
    <source>
        <dbReference type="Proteomes" id="UP000094020"/>
    </source>
</evidence>
<keyword evidence="1" id="KW-0812">Transmembrane</keyword>
<reference evidence="2" key="3">
    <citation type="submission" date="2016-07" db="EMBL/GenBank/DDBJ databases">
        <title>Evolution of pathogenesis and genome organization in the Tremellales.</title>
        <authorList>
            <person name="Cuomo C."/>
            <person name="Litvintseva A."/>
            <person name="Heitman J."/>
            <person name="Chen Y."/>
            <person name="Sun S."/>
            <person name="Springer D."/>
            <person name="Dromer F."/>
            <person name="Young S."/>
            <person name="Zeng Q."/>
            <person name="Chapman S."/>
            <person name="Gujja S."/>
            <person name="Saif S."/>
            <person name="Birren B."/>
        </authorList>
    </citation>
    <scope>NUCLEOTIDE SEQUENCE</scope>
    <source>
        <strain evidence="2">CBS 10737</strain>
    </source>
</reference>
<reference evidence="3" key="4">
    <citation type="submission" date="2024-02" db="EMBL/GenBank/DDBJ databases">
        <title>Comparative genomics of Cryptococcus and Kwoniella reveals pathogenesis evolution and contrasting modes of karyotype evolution via chromosome fusion or intercentromeric recombination.</title>
        <authorList>
            <person name="Coelho M.A."/>
            <person name="David-Palma M."/>
            <person name="Shea T."/>
            <person name="Bowers K."/>
            <person name="McGinley-Smith S."/>
            <person name="Mohammad A.W."/>
            <person name="Gnirke A."/>
            <person name="Yurkov A.M."/>
            <person name="Nowrousian M."/>
            <person name="Sun S."/>
            <person name="Cuomo C.A."/>
            <person name="Heitman J."/>
        </authorList>
    </citation>
    <scope>NUCLEOTIDE SEQUENCE</scope>
    <source>
        <strain evidence="3">CBS 10737</strain>
    </source>
</reference>
<protein>
    <submittedName>
        <fullName evidence="2">Uncharacterized protein</fullName>
    </submittedName>
</protein>
<dbReference type="GeneID" id="30174878"/>
<dbReference type="EMBL" id="CP144520">
    <property type="protein sequence ID" value="WWC67609.1"/>
    <property type="molecule type" value="Genomic_DNA"/>
</dbReference>
<feature type="transmembrane region" description="Helical" evidence="1">
    <location>
        <begin position="151"/>
        <end position="172"/>
    </location>
</feature>
<name>A0A1B9HWF4_9TREE</name>
<gene>
    <name evidence="2" type="ORF">I206_06509</name>
    <name evidence="3" type="ORF">I206_101519</name>
</gene>
<feature type="transmembrane region" description="Helical" evidence="1">
    <location>
        <begin position="12"/>
        <end position="30"/>
    </location>
</feature>
<evidence type="ECO:0000313" key="3">
    <source>
        <dbReference type="EMBL" id="WWC67609.1"/>
    </source>
</evidence>
<keyword evidence="4" id="KW-1185">Reference proteome</keyword>
<reference evidence="3" key="2">
    <citation type="submission" date="2013-07" db="EMBL/GenBank/DDBJ databases">
        <authorList>
            <consortium name="The Broad Institute Genome Sequencing Platform"/>
            <person name="Cuomo C."/>
            <person name="Litvintseva A."/>
            <person name="Chen Y."/>
            <person name="Heitman J."/>
            <person name="Sun S."/>
            <person name="Springer D."/>
            <person name="Dromer F."/>
            <person name="Young S.K."/>
            <person name="Zeng Q."/>
            <person name="Gargeya S."/>
            <person name="Fitzgerald M."/>
            <person name="Abouelleil A."/>
            <person name="Alvarado L."/>
            <person name="Berlin A.M."/>
            <person name="Chapman S.B."/>
            <person name="Dewar J."/>
            <person name="Goldberg J."/>
            <person name="Griggs A."/>
            <person name="Gujja S."/>
            <person name="Hansen M."/>
            <person name="Howarth C."/>
            <person name="Imamovic A."/>
            <person name="Larimer J."/>
            <person name="McCowan C."/>
            <person name="Murphy C."/>
            <person name="Pearson M."/>
            <person name="Priest M."/>
            <person name="Roberts A."/>
            <person name="Saif S."/>
            <person name="Shea T."/>
            <person name="Sykes S."/>
            <person name="Wortman J."/>
            <person name="Nusbaum C."/>
            <person name="Birren B."/>
        </authorList>
    </citation>
    <scope>NUCLEOTIDE SEQUENCE</scope>
    <source>
        <strain evidence="3">CBS 10737</strain>
    </source>
</reference>
<dbReference type="PANTHER" id="PTHR39470:SF1">
    <property type="entry name" value="CHORISMATE SYNTHASE PROTEIN"/>
    <property type="match status" value="1"/>
</dbReference>
<sequence>MSIFTPLVAYQAPLTLLLIIFGPSLLPRLINFFRRKPPSSIPNKTQTPRPLSLKLILGIHTIWMLKQLILPPFNLFSNVPISISNSQLRYNIIGPEQPNLTLHPMIELLLTRLKIMENRILYLKFGHNPLIECVWCQFPSDYLIYSLPQILSWYILEAFFIGSLGMSWISGISASNRAERWRSIFGWMLVGGAILEGGVKWIWDLRAVEGDALHLASTIHTIRSISLLLFPLIYTFLPIPLDPISPNILIPIISNTTSTLRLTSLARSAIQRSGKLREIWSDIGKRDAERNELAMRDEDIRDLVKELQLDQNSMKLSASQWIRDGWNGMIRIDSNPRHGL</sequence>
<dbReference type="KEGG" id="kpin:30174878"/>
<accession>A0A1B9HWF4</accession>
<dbReference type="Proteomes" id="UP000094020">
    <property type="component" value="Chromosome 2"/>
</dbReference>